<dbReference type="InterPro" id="IPR050250">
    <property type="entry name" value="Macrolide_Exporter_MacB"/>
</dbReference>
<evidence type="ECO:0000256" key="4">
    <source>
        <dbReference type="ARBA" id="ARBA00022989"/>
    </source>
</evidence>
<evidence type="ECO:0000256" key="3">
    <source>
        <dbReference type="ARBA" id="ARBA00022692"/>
    </source>
</evidence>
<feature type="transmembrane region" description="Helical" evidence="6">
    <location>
        <begin position="361"/>
        <end position="383"/>
    </location>
</feature>
<evidence type="ECO:0000313" key="9">
    <source>
        <dbReference type="EMBL" id="CAG5067566.1"/>
    </source>
</evidence>
<feature type="domain" description="MacB-like periplasmic core" evidence="8">
    <location>
        <begin position="97"/>
        <end position="318"/>
    </location>
</feature>
<keyword evidence="3 6" id="KW-0812">Transmembrane</keyword>
<sequence>MKQPQPPRWATLLLRWLCAAHLLDELEGDLHELFQKRVKSEGLRQAKWRYICDTLSLLHPVLMKSKPNPYPKPNRTDMLQNYLKIAWRNLAKNVAFSAINIVGLSIGMTTAILIGLWMWDELSFNKYHQNYNRIARVMQHQSYNGTTSTTPATPLPMRAALQSEYAGDFSRISLSSWTENRILSAGNNKLIKKGNCVEADFPLMMSVSMLEGSAMSLNNPTSILLSKSVAKALFGSDNALNKTVKVDNKNHFKVTGIFEDLPHTTEFRDVTFLLPWKFFVEEEPWVKRSETNWGNNSFLLFVQIAPKTTFEQVTSKIEGIKARHAKEEARFSPRAFLHPMSRWHLYSEWENGVLVRGRIQFVWLFGIIGGFVLLLACINFMNLSTARSQKRAKEVGIRKAVGSVRTQLVAQFFSESILMATLAFVVALILVQLFLPWFNQISDKQIAFPWGNLQSWIFALGFTLITGLLAGSYPALYLSRFKPVKVLRGTFIVGRFSALPRQVLVVVQFTVSITLVIGTLIVLRQIQHARDRPVGFDRSGLLSVPMTTADLRSHDQALRSDLLQTGAAVNMAESSSPTAEVWSSDASFSWPGKDPDQLGDFGTVGVTHEYGQTVGWQFRQGRDFSRQFSGDKLGIVLNESAVKFMGLKSPVGTNITWNSEQYTVLGVIRDVVTGSPFMPIQPTIYMLKEEWAAFIHIRLNLSFTARQALAKLEPVFKKYNPGSPFEYKFASDEYDQKFKAEEQIGQLSSVFAGLAIFISSLGLFGLASFFAEQRQKEIGIRKVLGASVANLWQMLSKDFVILVVIASILAIPIAYYFMHDWLQHYTYQTTLSWWIFAAAMLGALAITLVTVSFQAIKAALLNPVKSLRNE</sequence>
<evidence type="ECO:0000256" key="2">
    <source>
        <dbReference type="ARBA" id="ARBA00022475"/>
    </source>
</evidence>
<feature type="transmembrane region" description="Helical" evidence="6">
    <location>
        <begin position="94"/>
        <end position="119"/>
    </location>
</feature>
<evidence type="ECO:0000256" key="5">
    <source>
        <dbReference type="ARBA" id="ARBA00023136"/>
    </source>
</evidence>
<comment type="subcellular location">
    <subcellularLocation>
        <location evidence="1">Cell membrane</location>
        <topology evidence="1">Multi-pass membrane protein</topology>
    </subcellularLocation>
</comment>
<name>A0ABN7R041_9BACT</name>
<comment type="caution">
    <text evidence="9">The sequence shown here is derived from an EMBL/GenBank/DDBJ whole genome shotgun (WGS) entry which is preliminary data.</text>
</comment>
<dbReference type="InterPro" id="IPR025857">
    <property type="entry name" value="MacB_PCD"/>
</dbReference>
<evidence type="ECO:0000259" key="8">
    <source>
        <dbReference type="Pfam" id="PF12704"/>
    </source>
</evidence>
<dbReference type="RefSeq" id="WP_215231731.1">
    <property type="nucleotide sequence ID" value="NZ_CAJRAU010000001.1"/>
</dbReference>
<feature type="domain" description="ABC3 transporter permease C-terminal" evidence="7">
    <location>
        <begin position="367"/>
        <end position="482"/>
    </location>
</feature>
<accession>A0ABN7R041</accession>
<dbReference type="InterPro" id="IPR003838">
    <property type="entry name" value="ABC3_permease_C"/>
</dbReference>
<evidence type="ECO:0000256" key="6">
    <source>
        <dbReference type="SAM" id="Phobius"/>
    </source>
</evidence>
<feature type="transmembrane region" description="Helical" evidence="6">
    <location>
        <begin position="503"/>
        <end position="523"/>
    </location>
</feature>
<dbReference type="NCBIfam" id="NF038404">
    <property type="entry name" value="perm_prefix_2"/>
    <property type="match status" value="1"/>
</dbReference>
<evidence type="ECO:0000256" key="1">
    <source>
        <dbReference type="ARBA" id="ARBA00004651"/>
    </source>
</evidence>
<keyword evidence="5 6" id="KW-0472">Membrane</keyword>
<feature type="domain" description="MacB-like periplasmic core" evidence="8">
    <location>
        <begin position="510"/>
        <end position="700"/>
    </location>
</feature>
<dbReference type="Pfam" id="PF12704">
    <property type="entry name" value="MacB_PCD"/>
    <property type="match status" value="2"/>
</dbReference>
<reference evidence="9 10" key="1">
    <citation type="submission" date="2021-04" db="EMBL/GenBank/DDBJ databases">
        <authorList>
            <person name="Rodrigo-Torres L."/>
            <person name="Arahal R. D."/>
            <person name="Lucena T."/>
        </authorList>
    </citation>
    <scope>NUCLEOTIDE SEQUENCE [LARGE SCALE GENOMIC DNA]</scope>
    <source>
        <strain evidence="9 10">CECT 9623</strain>
    </source>
</reference>
<feature type="transmembrane region" description="Helical" evidence="6">
    <location>
        <begin position="833"/>
        <end position="856"/>
    </location>
</feature>
<dbReference type="InterPro" id="IPR047699">
    <property type="entry name" value="Permease_put_prefix"/>
</dbReference>
<keyword evidence="2" id="KW-1003">Cell membrane</keyword>
<evidence type="ECO:0008006" key="11">
    <source>
        <dbReference type="Google" id="ProtNLM"/>
    </source>
</evidence>
<feature type="domain" description="ABC3 transporter permease C-terminal" evidence="7">
    <location>
        <begin position="750"/>
        <end position="861"/>
    </location>
</feature>
<keyword evidence="4 6" id="KW-1133">Transmembrane helix</keyword>
<feature type="transmembrane region" description="Helical" evidence="6">
    <location>
        <begin position="417"/>
        <end position="435"/>
    </location>
</feature>
<feature type="transmembrane region" description="Helical" evidence="6">
    <location>
        <begin position="799"/>
        <end position="818"/>
    </location>
</feature>
<keyword evidence="10" id="KW-1185">Reference proteome</keyword>
<evidence type="ECO:0000313" key="10">
    <source>
        <dbReference type="Proteomes" id="UP000679725"/>
    </source>
</evidence>
<dbReference type="PANTHER" id="PTHR30572:SF18">
    <property type="entry name" value="ABC-TYPE MACROLIDE FAMILY EXPORT SYSTEM PERMEASE COMPONENT 2"/>
    <property type="match status" value="1"/>
</dbReference>
<evidence type="ECO:0000259" key="7">
    <source>
        <dbReference type="Pfam" id="PF02687"/>
    </source>
</evidence>
<proteinExistence type="predicted"/>
<gene>
    <name evidence="9" type="ORF">DYBT9623_00287</name>
</gene>
<dbReference type="Proteomes" id="UP000679725">
    <property type="component" value="Unassembled WGS sequence"/>
</dbReference>
<organism evidence="9 10">
    <name type="scientific">Dyadobacter linearis</name>
    <dbReference type="NCBI Taxonomy" id="2823330"/>
    <lineage>
        <taxon>Bacteria</taxon>
        <taxon>Pseudomonadati</taxon>
        <taxon>Bacteroidota</taxon>
        <taxon>Cytophagia</taxon>
        <taxon>Cytophagales</taxon>
        <taxon>Spirosomataceae</taxon>
        <taxon>Dyadobacter</taxon>
    </lineage>
</organism>
<dbReference type="EMBL" id="CAJRAU010000001">
    <property type="protein sequence ID" value="CAG5067566.1"/>
    <property type="molecule type" value="Genomic_DNA"/>
</dbReference>
<feature type="transmembrane region" description="Helical" evidence="6">
    <location>
        <begin position="750"/>
        <end position="771"/>
    </location>
</feature>
<protein>
    <recommendedName>
        <fullName evidence="11">ABC-type antimicrobial peptide transport system, permease component</fullName>
    </recommendedName>
</protein>
<dbReference type="Pfam" id="PF02687">
    <property type="entry name" value="FtsX"/>
    <property type="match status" value="2"/>
</dbReference>
<dbReference type="PANTHER" id="PTHR30572">
    <property type="entry name" value="MEMBRANE COMPONENT OF TRANSPORTER-RELATED"/>
    <property type="match status" value="1"/>
</dbReference>
<feature type="transmembrane region" description="Helical" evidence="6">
    <location>
        <begin position="455"/>
        <end position="478"/>
    </location>
</feature>